<evidence type="ECO:0000256" key="1">
    <source>
        <dbReference type="ARBA" id="ARBA00006432"/>
    </source>
</evidence>
<dbReference type="InterPro" id="IPR045851">
    <property type="entry name" value="AMP-bd_C_sf"/>
</dbReference>
<comment type="similarity">
    <text evidence="1">Belongs to the ATP-dependent AMP-binding enzyme family.</text>
</comment>
<gene>
    <name evidence="5" type="ORF">IGS67_04075</name>
</gene>
<dbReference type="PANTHER" id="PTHR43201">
    <property type="entry name" value="ACYL-COA SYNTHETASE"/>
    <property type="match status" value="1"/>
</dbReference>
<dbReference type="InterPro" id="IPR025110">
    <property type="entry name" value="AMP-bd_C"/>
</dbReference>
<reference evidence="5 6" key="1">
    <citation type="submission" date="2020-09" db="EMBL/GenBank/DDBJ databases">
        <title>Flavimobilis rhizosphaerae sp. nov., isolated from rhizosphere soil of Spartina alterniflora.</title>
        <authorList>
            <person name="Hanqin C."/>
        </authorList>
    </citation>
    <scope>NUCLEOTIDE SEQUENCE [LARGE SCALE GENOMIC DNA]</scope>
    <source>
        <strain evidence="5 6">GY 10621</strain>
    </source>
</reference>
<evidence type="ECO:0000313" key="6">
    <source>
        <dbReference type="Proteomes" id="UP000642107"/>
    </source>
</evidence>
<evidence type="ECO:0000259" key="4">
    <source>
        <dbReference type="Pfam" id="PF13193"/>
    </source>
</evidence>
<dbReference type="Gene3D" id="3.40.50.12780">
    <property type="entry name" value="N-terminal domain of ligase-like"/>
    <property type="match status" value="1"/>
</dbReference>
<evidence type="ECO:0000313" key="5">
    <source>
        <dbReference type="EMBL" id="MBD9698674.1"/>
    </source>
</evidence>
<comment type="caution">
    <text evidence="5">The sequence shown here is derived from an EMBL/GenBank/DDBJ whole genome shotgun (WGS) entry which is preliminary data.</text>
</comment>
<dbReference type="InterPro" id="IPR000873">
    <property type="entry name" value="AMP-dep_synth/lig_dom"/>
</dbReference>
<dbReference type="RefSeq" id="WP_192278174.1">
    <property type="nucleotide sequence ID" value="NZ_JACZDF010000002.1"/>
</dbReference>
<dbReference type="PROSITE" id="PS00455">
    <property type="entry name" value="AMP_BINDING"/>
    <property type="match status" value="1"/>
</dbReference>
<proteinExistence type="inferred from homology"/>
<name>A0ABR9DNG5_9MICO</name>
<feature type="domain" description="AMP-binding enzyme C-terminal" evidence="4">
    <location>
        <begin position="310"/>
        <end position="385"/>
    </location>
</feature>
<organism evidence="5 6">
    <name type="scientific">Flavimobilis rhizosphaerae</name>
    <dbReference type="NCBI Taxonomy" id="2775421"/>
    <lineage>
        <taxon>Bacteria</taxon>
        <taxon>Bacillati</taxon>
        <taxon>Actinomycetota</taxon>
        <taxon>Actinomycetes</taxon>
        <taxon>Micrococcales</taxon>
        <taxon>Jonesiaceae</taxon>
        <taxon>Flavimobilis</taxon>
    </lineage>
</organism>
<dbReference type="Gene3D" id="3.30.300.30">
    <property type="match status" value="1"/>
</dbReference>
<dbReference type="Proteomes" id="UP000642107">
    <property type="component" value="Unassembled WGS sequence"/>
</dbReference>
<evidence type="ECO:0000259" key="3">
    <source>
        <dbReference type="Pfam" id="PF00501"/>
    </source>
</evidence>
<sequence>MHRPVIWPAASGIPDSALPALVRAALDGSGPALLAQPVPPEGSPAATVPAGVPDDVALVVGTSGSTGLPRRVMLTADALRASAAASAERLGGTGSWLLALPTTHVAGMQVVVRSVLAGTTPTLLEGPFRTAAFTEAVGRMPARTAAPGGGRFTSLVPTQLHRLLEPGPDAAATLAALRSFDAVLVGGAALAPELAARAADAGVRVVTTYGMSETCGGCVYDGIPLTGVRIRTSADGHVLVSGRVLSVGYLDDDIADAQSYTTIHGGRWLRTPDLGTLELSEDTSFLTLTVHGRSDDVIVTGGEKVVAGAVEAALAGWQGLGEVAVVGVPDDEWGTAVVAVATLAPGAAAPTLDDVRAHVRATVSAPAAPRALEIVDAVPRLGIGKPDRDAVRDLVLGRRPGTVTTLSPQDPADG</sequence>
<dbReference type="InterPro" id="IPR020845">
    <property type="entry name" value="AMP-binding_CS"/>
</dbReference>
<protein>
    <submittedName>
        <fullName evidence="5">AMP-binding protein</fullName>
    </submittedName>
</protein>
<dbReference type="SUPFAM" id="SSF56801">
    <property type="entry name" value="Acetyl-CoA synthetase-like"/>
    <property type="match status" value="1"/>
</dbReference>
<evidence type="ECO:0000256" key="2">
    <source>
        <dbReference type="ARBA" id="ARBA00022598"/>
    </source>
</evidence>
<accession>A0ABR9DNG5</accession>
<dbReference type="Pfam" id="PF13193">
    <property type="entry name" value="AMP-binding_C"/>
    <property type="match status" value="1"/>
</dbReference>
<dbReference type="PANTHER" id="PTHR43201:SF5">
    <property type="entry name" value="MEDIUM-CHAIN ACYL-COA LIGASE ACSF2, MITOCHONDRIAL"/>
    <property type="match status" value="1"/>
</dbReference>
<keyword evidence="2" id="KW-0436">Ligase</keyword>
<keyword evidence="6" id="KW-1185">Reference proteome</keyword>
<dbReference type="EMBL" id="JACZDF010000002">
    <property type="protein sequence ID" value="MBD9698674.1"/>
    <property type="molecule type" value="Genomic_DNA"/>
</dbReference>
<dbReference type="InterPro" id="IPR042099">
    <property type="entry name" value="ANL_N_sf"/>
</dbReference>
<dbReference type="Pfam" id="PF00501">
    <property type="entry name" value="AMP-binding"/>
    <property type="match status" value="1"/>
</dbReference>
<feature type="domain" description="AMP-dependent synthetase/ligase" evidence="3">
    <location>
        <begin position="45"/>
        <end position="224"/>
    </location>
</feature>